<dbReference type="SUPFAM" id="SSF46689">
    <property type="entry name" value="Homeodomain-like"/>
    <property type="match status" value="1"/>
</dbReference>
<dbReference type="PANTHER" id="PTHR47894">
    <property type="entry name" value="HTH-TYPE TRANSCRIPTIONAL REGULATOR GADX"/>
    <property type="match status" value="1"/>
</dbReference>
<sequence>MSTATGPRDGRSSRPQLKETCGTMATSCAYYFQETIRSAERHGIDPDMLLAEIGLDSKQVYDPAWRGDVVLLARLVQLMWYSLDDEFMGFLGRPARPGTFALMAYGIINEPSLESALRKGTLFYHLVNDSMAMTLDGDENRLSMRIEFACTELDPNHYFIEFWATIWYRLVGWLAGALPPLVAATFNYPRPNEYADELQYIFPCPQHFDSAATSIVFERAFLQQPIVRTRAELKRLLAAAPLGFMSSPIDEFSVARRVRTTLLGARELPLVFPPLSSVAHQMNMAEPTLRRRLRDESTSYREITASIRRDLAVQRLLGSSMPVQQIGELVGYGETRAFTRAFKQWTGHSPSSYRERLADKFRPSAADDG</sequence>
<evidence type="ECO:0000259" key="4">
    <source>
        <dbReference type="PROSITE" id="PS01124"/>
    </source>
</evidence>
<evidence type="ECO:0000313" key="5">
    <source>
        <dbReference type="EMBL" id="OSC31782.1"/>
    </source>
</evidence>
<keyword evidence="3" id="KW-0804">Transcription</keyword>
<dbReference type="GO" id="GO:0000976">
    <property type="term" value="F:transcription cis-regulatory region binding"/>
    <property type="evidence" value="ECO:0007669"/>
    <property type="project" value="TreeGrafter"/>
</dbReference>
<reference evidence="5 6" key="1">
    <citation type="submission" date="2017-04" db="EMBL/GenBank/DDBJ databases">
        <title>The new phylogeny of genus Mycobacterium.</title>
        <authorList>
            <person name="Tortoli E."/>
            <person name="Trovato A."/>
            <person name="Cirillo D.M."/>
        </authorList>
    </citation>
    <scope>NUCLEOTIDE SEQUENCE [LARGE SCALE GENOMIC DNA]</scope>
    <source>
        <strain evidence="5 6">KCTC 19819</strain>
    </source>
</reference>
<dbReference type="RefSeq" id="WP_084229041.1">
    <property type="nucleotide sequence ID" value="NZ_AP022594.1"/>
</dbReference>
<gene>
    <name evidence="5" type="ORF">B8W67_16015</name>
</gene>
<feature type="domain" description="HTH araC/xylS-type" evidence="4">
    <location>
        <begin position="256"/>
        <end position="356"/>
    </location>
</feature>
<dbReference type="GO" id="GO:0005829">
    <property type="term" value="C:cytosol"/>
    <property type="evidence" value="ECO:0007669"/>
    <property type="project" value="TreeGrafter"/>
</dbReference>
<dbReference type="InterPro" id="IPR009057">
    <property type="entry name" value="Homeodomain-like_sf"/>
</dbReference>
<dbReference type="GO" id="GO:0003700">
    <property type="term" value="F:DNA-binding transcription factor activity"/>
    <property type="evidence" value="ECO:0007669"/>
    <property type="project" value="InterPro"/>
</dbReference>
<dbReference type="InterPro" id="IPR018060">
    <property type="entry name" value="HTH_AraC"/>
</dbReference>
<dbReference type="Pfam" id="PF12833">
    <property type="entry name" value="HTH_18"/>
    <property type="match status" value="1"/>
</dbReference>
<keyword evidence="1" id="KW-0805">Transcription regulation</keyword>
<protein>
    <recommendedName>
        <fullName evidence="4">HTH araC/xylS-type domain-containing protein</fullName>
    </recommendedName>
</protein>
<dbReference type="Pfam" id="PF12625">
    <property type="entry name" value="Arabinose_bd"/>
    <property type="match status" value="1"/>
</dbReference>
<evidence type="ECO:0000256" key="1">
    <source>
        <dbReference type="ARBA" id="ARBA00023015"/>
    </source>
</evidence>
<dbReference type="Gene3D" id="1.10.10.60">
    <property type="entry name" value="Homeodomain-like"/>
    <property type="match status" value="1"/>
</dbReference>
<accession>A0AA91SQL1</accession>
<dbReference type="PROSITE" id="PS01124">
    <property type="entry name" value="HTH_ARAC_FAMILY_2"/>
    <property type="match status" value="1"/>
</dbReference>
<keyword evidence="2" id="KW-0238">DNA-binding</keyword>
<evidence type="ECO:0000256" key="2">
    <source>
        <dbReference type="ARBA" id="ARBA00023125"/>
    </source>
</evidence>
<keyword evidence="6" id="KW-1185">Reference proteome</keyword>
<organism evidence="5 6">
    <name type="scientific">Mycolicibacillus koreensis</name>
    <dbReference type="NCBI Taxonomy" id="1069220"/>
    <lineage>
        <taxon>Bacteria</taxon>
        <taxon>Bacillati</taxon>
        <taxon>Actinomycetota</taxon>
        <taxon>Actinomycetes</taxon>
        <taxon>Mycobacteriales</taxon>
        <taxon>Mycobacteriaceae</taxon>
        <taxon>Mycolicibacillus</taxon>
    </lineage>
</organism>
<dbReference type="AlphaFoldDB" id="A0AA91SQL1"/>
<dbReference type="SMART" id="SM00342">
    <property type="entry name" value="HTH_ARAC"/>
    <property type="match status" value="1"/>
</dbReference>
<comment type="caution">
    <text evidence="5">The sequence shown here is derived from an EMBL/GenBank/DDBJ whole genome shotgun (WGS) entry which is preliminary data.</text>
</comment>
<dbReference type="EMBL" id="NCXO01000042">
    <property type="protein sequence ID" value="OSC31782.1"/>
    <property type="molecule type" value="Genomic_DNA"/>
</dbReference>
<proteinExistence type="predicted"/>
<name>A0AA91SQL1_9MYCO</name>
<dbReference type="Proteomes" id="UP000193577">
    <property type="component" value="Unassembled WGS sequence"/>
</dbReference>
<evidence type="ECO:0000313" key="6">
    <source>
        <dbReference type="Proteomes" id="UP000193577"/>
    </source>
</evidence>
<evidence type="ECO:0000256" key="3">
    <source>
        <dbReference type="ARBA" id="ARBA00023163"/>
    </source>
</evidence>
<dbReference type="PANTHER" id="PTHR47894:SF1">
    <property type="entry name" value="HTH-TYPE TRANSCRIPTIONAL REGULATOR VQSM"/>
    <property type="match status" value="1"/>
</dbReference>
<dbReference type="InterPro" id="IPR032687">
    <property type="entry name" value="AraC-type_N"/>
</dbReference>